<reference evidence="1 2" key="1">
    <citation type="journal article" date="2014" name="Agronomy (Basel)">
        <title>A Draft Genome Sequence for Ensete ventricosum, the Drought-Tolerant Tree Against Hunger.</title>
        <authorList>
            <person name="Harrison J."/>
            <person name="Moore K.A."/>
            <person name="Paszkiewicz K."/>
            <person name="Jones T."/>
            <person name="Grant M."/>
            <person name="Ambacheew D."/>
            <person name="Muzemil S."/>
            <person name="Studholme D.J."/>
        </authorList>
    </citation>
    <scope>NUCLEOTIDE SEQUENCE [LARGE SCALE GENOMIC DNA]</scope>
</reference>
<evidence type="ECO:0000313" key="1">
    <source>
        <dbReference type="EMBL" id="RRT59131.1"/>
    </source>
</evidence>
<comment type="caution">
    <text evidence="1">The sequence shown here is derived from an EMBL/GenBank/DDBJ whole genome shotgun (WGS) entry which is preliminary data.</text>
</comment>
<evidence type="ECO:0000313" key="2">
    <source>
        <dbReference type="Proteomes" id="UP000287651"/>
    </source>
</evidence>
<dbReference type="AlphaFoldDB" id="A0A426Z592"/>
<dbReference type="EMBL" id="AMZH03008355">
    <property type="protein sequence ID" value="RRT59131.1"/>
    <property type="molecule type" value="Genomic_DNA"/>
</dbReference>
<proteinExistence type="predicted"/>
<protein>
    <submittedName>
        <fullName evidence="1">Uncharacterized protein</fullName>
    </submittedName>
</protein>
<organism evidence="1 2">
    <name type="scientific">Ensete ventricosum</name>
    <name type="common">Abyssinian banana</name>
    <name type="synonym">Musa ensete</name>
    <dbReference type="NCBI Taxonomy" id="4639"/>
    <lineage>
        <taxon>Eukaryota</taxon>
        <taxon>Viridiplantae</taxon>
        <taxon>Streptophyta</taxon>
        <taxon>Embryophyta</taxon>
        <taxon>Tracheophyta</taxon>
        <taxon>Spermatophyta</taxon>
        <taxon>Magnoliopsida</taxon>
        <taxon>Liliopsida</taxon>
        <taxon>Zingiberales</taxon>
        <taxon>Musaceae</taxon>
        <taxon>Ensete</taxon>
    </lineage>
</organism>
<sequence>MTFTPSLPLESTTLLAITLFTEVELPATPDHSHDHVPLYGTHWYLHLDFFLGSIQTPYADDKGFHPIQALMHTRRPASAVPRHSLLESITLLLVVLYAKVELPVYS</sequence>
<accession>A0A426Z592</accession>
<dbReference type="Proteomes" id="UP000287651">
    <property type="component" value="Unassembled WGS sequence"/>
</dbReference>
<name>A0A426Z592_ENSVE</name>
<gene>
    <name evidence="1" type="ORF">B296_00016507</name>
</gene>